<evidence type="ECO:0000256" key="6">
    <source>
        <dbReference type="RuleBase" id="RU363042"/>
    </source>
</evidence>
<feature type="transmembrane region" description="Helical" evidence="6">
    <location>
        <begin position="322"/>
        <end position="342"/>
    </location>
</feature>
<keyword evidence="6" id="KW-0046">Antibiotic resistance</keyword>
<evidence type="ECO:0000313" key="7">
    <source>
        <dbReference type="EMBL" id="MBC8563113.1"/>
    </source>
</evidence>
<keyword evidence="5 6" id="KW-0472">Membrane</keyword>
<dbReference type="Pfam" id="PF03706">
    <property type="entry name" value="LPG_synthase_TM"/>
    <property type="match status" value="1"/>
</dbReference>
<dbReference type="RefSeq" id="WP_249298278.1">
    <property type="nucleotide sequence ID" value="NZ_JACRSX010000016.1"/>
</dbReference>
<keyword evidence="2" id="KW-1003">Cell membrane</keyword>
<comment type="function">
    <text evidence="6">Catalyzes the transfer of a lysyl group from L-lysyl-tRNA(Lys) to membrane-bound phosphatidylglycerol (PG), which produces lysylphosphatidylglycerol (LPG), a major component of the bacterial membrane with a positive net charge. LPG synthesis contributes to bacterial virulence as it is involved in the resistance mechanism against cationic antimicrobial peptides (CAMP) produces by the host's immune system (defensins, cathelicidins) and by the competing microorganisms.</text>
</comment>
<comment type="caution">
    <text evidence="7">The sequence shown here is derived from an EMBL/GenBank/DDBJ whole genome shotgun (WGS) entry which is preliminary data.</text>
</comment>
<keyword evidence="3 6" id="KW-0812">Transmembrane</keyword>
<reference evidence="7 8" key="1">
    <citation type="submission" date="2020-08" db="EMBL/GenBank/DDBJ databases">
        <title>Genome public.</title>
        <authorList>
            <person name="Liu C."/>
            <person name="Sun Q."/>
        </authorList>
    </citation>
    <scope>NUCLEOTIDE SEQUENCE [LARGE SCALE GENOMIC DNA]</scope>
    <source>
        <strain evidence="7 8">NSJ-37</strain>
    </source>
</reference>
<evidence type="ECO:0000256" key="5">
    <source>
        <dbReference type="ARBA" id="ARBA00023136"/>
    </source>
</evidence>
<keyword evidence="4 6" id="KW-1133">Transmembrane helix</keyword>
<keyword evidence="6" id="KW-0443">Lipid metabolism</keyword>
<proteinExistence type="inferred from homology"/>
<dbReference type="InterPro" id="IPR022791">
    <property type="entry name" value="L-PG_synthase/AglD"/>
</dbReference>
<comment type="subcellular location">
    <subcellularLocation>
        <location evidence="1 6">Cell membrane</location>
        <topology evidence="1 6">Multi-pass membrane protein</topology>
    </subcellularLocation>
</comment>
<dbReference type="EC" id="2.3.2.3" evidence="6"/>
<evidence type="ECO:0000256" key="3">
    <source>
        <dbReference type="ARBA" id="ARBA00022692"/>
    </source>
</evidence>
<evidence type="ECO:0000313" key="8">
    <source>
        <dbReference type="Proteomes" id="UP000606193"/>
    </source>
</evidence>
<evidence type="ECO:0000256" key="1">
    <source>
        <dbReference type="ARBA" id="ARBA00004651"/>
    </source>
</evidence>
<feature type="transmembrane region" description="Helical" evidence="6">
    <location>
        <begin position="12"/>
        <end position="30"/>
    </location>
</feature>
<feature type="transmembrane region" description="Helical" evidence="6">
    <location>
        <begin position="123"/>
        <end position="149"/>
    </location>
</feature>
<protein>
    <recommendedName>
        <fullName evidence="6">Phosphatidylglycerol lysyltransferase</fullName>
        <ecNumber evidence="6">2.3.2.3</ecNumber>
    </recommendedName>
    <alternativeName>
        <fullName evidence="6">Lysylphosphatidylglycerol synthase</fullName>
    </alternativeName>
</protein>
<comment type="similarity">
    <text evidence="6">Belongs to the LPG synthase family.</text>
</comment>
<dbReference type="PANTHER" id="PTHR39087:SF2">
    <property type="entry name" value="UPF0104 MEMBRANE PROTEIN MJ1595"/>
    <property type="match status" value="1"/>
</dbReference>
<feature type="transmembrane region" description="Helical" evidence="6">
    <location>
        <begin position="161"/>
        <end position="182"/>
    </location>
</feature>
<dbReference type="Proteomes" id="UP000606193">
    <property type="component" value="Unassembled WGS sequence"/>
</dbReference>
<gene>
    <name evidence="6" type="primary">mprF</name>
    <name evidence="7" type="ORF">H8704_10820</name>
</gene>
<comment type="catalytic activity">
    <reaction evidence="6">
        <text>L-lysyl-tRNA(Lys) + a 1,2-diacyl-sn-glycero-3-phospho-(1'-sn-glycerol) = a 1,2-diacyl-sn-glycero-3-phospho-1'-(3'-O-L-lysyl)-sn-glycerol + tRNA(Lys)</text>
        <dbReference type="Rhea" id="RHEA:10668"/>
        <dbReference type="Rhea" id="RHEA-COMP:9696"/>
        <dbReference type="Rhea" id="RHEA-COMP:9697"/>
        <dbReference type="ChEBI" id="CHEBI:64716"/>
        <dbReference type="ChEBI" id="CHEBI:75792"/>
        <dbReference type="ChEBI" id="CHEBI:78442"/>
        <dbReference type="ChEBI" id="CHEBI:78529"/>
        <dbReference type="EC" id="2.3.2.3"/>
    </reaction>
</comment>
<evidence type="ECO:0000256" key="4">
    <source>
        <dbReference type="ARBA" id="ARBA00022989"/>
    </source>
</evidence>
<name>A0ABR7N3C1_9FIRM</name>
<keyword evidence="6" id="KW-0808">Transferase</keyword>
<dbReference type="NCBIfam" id="TIGR00374">
    <property type="entry name" value="flippase-like domain"/>
    <property type="match status" value="1"/>
</dbReference>
<dbReference type="PANTHER" id="PTHR39087">
    <property type="entry name" value="UPF0104 MEMBRANE PROTEIN MJ1595"/>
    <property type="match status" value="1"/>
</dbReference>
<organism evidence="7 8">
    <name type="scientific">Jutongia huaianensis</name>
    <dbReference type="NCBI Taxonomy" id="2763668"/>
    <lineage>
        <taxon>Bacteria</taxon>
        <taxon>Bacillati</taxon>
        <taxon>Bacillota</taxon>
        <taxon>Clostridia</taxon>
        <taxon>Lachnospirales</taxon>
        <taxon>Lachnospiraceae</taxon>
        <taxon>Jutongia</taxon>
    </lineage>
</organism>
<keyword evidence="8" id="KW-1185">Reference proteome</keyword>
<accession>A0ABR7N3C1</accession>
<feature type="transmembrane region" description="Helical" evidence="6">
    <location>
        <begin position="50"/>
        <end position="74"/>
    </location>
</feature>
<dbReference type="EMBL" id="JACRSX010000016">
    <property type="protein sequence ID" value="MBC8563113.1"/>
    <property type="molecule type" value="Genomic_DNA"/>
</dbReference>
<evidence type="ECO:0000256" key="2">
    <source>
        <dbReference type="ARBA" id="ARBA00022475"/>
    </source>
</evidence>
<sequence>MKEIIHKNRNKIICFIVTLILALITIYAVFKGSGISPDELVSSLRESSWAGIVPAAVSMLGFIWFEGDALRVILRHMGYPVKRSQGFIYSAADVYFSAITPSASGGQPASAFFMVQDGIPVTAVMTALLLNLIMYTLAIISISIADILIFPKIFLNFSIACRILIVAGGVILAGLGILFYMLLRKQELMKSICLGITGLLHRLHCHRLAGRIERKLSVSLEKYSHCVDAVLGGRRMLWRVYLLNVLQRMSQIIVTLFSFGAMHGDLHKLPHLLATQIYVVLGSNCVPIPGGMGVTDYLMLKGYCRLMPRDEAFRLEILSRGLSFYICILVSLVTVIAGYIVLRKRKMKMEK</sequence>